<gene>
    <name evidence="7" type="ORF">BaRGS_00008589</name>
</gene>
<protein>
    <recommendedName>
        <fullName evidence="6">Alcohol dehydrogenase-like C-terminal domain-containing protein</fullName>
    </recommendedName>
</protein>
<reference evidence="7 8" key="1">
    <citation type="journal article" date="2023" name="Sci. Data">
        <title>Genome assembly of the Korean intertidal mud-creeper Batillaria attramentaria.</title>
        <authorList>
            <person name="Patra A.K."/>
            <person name="Ho P.T."/>
            <person name="Jun S."/>
            <person name="Lee S.J."/>
            <person name="Kim Y."/>
            <person name="Won Y.J."/>
        </authorList>
    </citation>
    <scope>NUCLEOTIDE SEQUENCE [LARGE SCALE GENOMIC DNA]</scope>
    <source>
        <strain evidence="7">Wonlab-2016</strain>
    </source>
</reference>
<proteinExistence type="inferred from homology"/>
<dbReference type="AlphaFoldDB" id="A0ABD0LKG2"/>
<accession>A0ABD0LKG2</accession>
<dbReference type="PANTHER" id="PTHR43161">
    <property type="entry name" value="SORBITOL DEHYDROGENASE"/>
    <property type="match status" value="1"/>
</dbReference>
<evidence type="ECO:0000256" key="2">
    <source>
        <dbReference type="ARBA" id="ARBA00008072"/>
    </source>
</evidence>
<evidence type="ECO:0000313" key="8">
    <source>
        <dbReference type="Proteomes" id="UP001519460"/>
    </source>
</evidence>
<organism evidence="7 8">
    <name type="scientific">Batillaria attramentaria</name>
    <dbReference type="NCBI Taxonomy" id="370345"/>
    <lineage>
        <taxon>Eukaryota</taxon>
        <taxon>Metazoa</taxon>
        <taxon>Spiralia</taxon>
        <taxon>Lophotrochozoa</taxon>
        <taxon>Mollusca</taxon>
        <taxon>Gastropoda</taxon>
        <taxon>Caenogastropoda</taxon>
        <taxon>Sorbeoconcha</taxon>
        <taxon>Cerithioidea</taxon>
        <taxon>Batillariidae</taxon>
        <taxon>Batillaria</taxon>
    </lineage>
</organism>
<evidence type="ECO:0000256" key="3">
    <source>
        <dbReference type="ARBA" id="ARBA00022723"/>
    </source>
</evidence>
<dbReference type="Pfam" id="PF00107">
    <property type="entry name" value="ADH_zinc_N"/>
    <property type="match status" value="1"/>
</dbReference>
<dbReference type="GO" id="GO:0016491">
    <property type="term" value="F:oxidoreductase activity"/>
    <property type="evidence" value="ECO:0007669"/>
    <property type="project" value="UniProtKB-KW"/>
</dbReference>
<dbReference type="Proteomes" id="UP001519460">
    <property type="component" value="Unassembled WGS sequence"/>
</dbReference>
<name>A0ABD0LKG2_9CAEN</name>
<keyword evidence="3" id="KW-0479">Metal-binding</keyword>
<feature type="non-terminal residue" evidence="7">
    <location>
        <position position="1"/>
    </location>
</feature>
<dbReference type="InterPro" id="IPR036291">
    <property type="entry name" value="NAD(P)-bd_dom_sf"/>
</dbReference>
<evidence type="ECO:0000313" key="7">
    <source>
        <dbReference type="EMBL" id="KAK7500042.1"/>
    </source>
</evidence>
<evidence type="ECO:0000256" key="1">
    <source>
        <dbReference type="ARBA" id="ARBA00001947"/>
    </source>
</evidence>
<dbReference type="SUPFAM" id="SSF51735">
    <property type="entry name" value="NAD(P)-binding Rossmann-fold domains"/>
    <property type="match status" value="1"/>
</dbReference>
<comment type="caution">
    <text evidence="7">The sequence shown here is derived from an EMBL/GenBank/DDBJ whole genome shotgun (WGS) entry which is preliminary data.</text>
</comment>
<comment type="similarity">
    <text evidence="2">Belongs to the zinc-containing alcohol dehydrogenase family.</text>
</comment>
<comment type="cofactor">
    <cofactor evidence="1">
        <name>Zn(2+)</name>
        <dbReference type="ChEBI" id="CHEBI:29105"/>
    </cofactor>
</comment>
<dbReference type="Gene3D" id="3.40.50.720">
    <property type="entry name" value="NAD(P)-binding Rossmann-like Domain"/>
    <property type="match status" value="1"/>
</dbReference>
<keyword evidence="4" id="KW-0862">Zinc</keyword>
<evidence type="ECO:0000259" key="6">
    <source>
        <dbReference type="Pfam" id="PF00107"/>
    </source>
</evidence>
<dbReference type="PANTHER" id="PTHR43161:SF9">
    <property type="entry name" value="SORBITOL DEHYDROGENASE"/>
    <property type="match status" value="1"/>
</dbReference>
<evidence type="ECO:0000256" key="4">
    <source>
        <dbReference type="ARBA" id="ARBA00022833"/>
    </source>
</evidence>
<dbReference type="Gene3D" id="3.90.180.10">
    <property type="entry name" value="Medium-chain alcohol dehydrogenases, catalytic domain"/>
    <property type="match status" value="1"/>
</dbReference>
<evidence type="ECO:0000256" key="5">
    <source>
        <dbReference type="ARBA" id="ARBA00023002"/>
    </source>
</evidence>
<feature type="domain" description="Alcohol dehydrogenase-like C-terminal" evidence="6">
    <location>
        <begin position="36"/>
        <end position="142"/>
    </location>
</feature>
<dbReference type="GO" id="GO:0046872">
    <property type="term" value="F:metal ion binding"/>
    <property type="evidence" value="ECO:0007669"/>
    <property type="project" value="UniProtKB-KW"/>
</dbReference>
<keyword evidence="8" id="KW-1185">Reference proteome</keyword>
<dbReference type="EMBL" id="JACVVK020000039">
    <property type="protein sequence ID" value="KAK7500042.1"/>
    <property type="molecule type" value="Genomic_DNA"/>
</dbReference>
<dbReference type="InterPro" id="IPR013149">
    <property type="entry name" value="ADH-like_C"/>
</dbReference>
<sequence length="185" mass="19880">TRQRGTGEKGAGVRCRPHRSECHSVCTCNGGFGYIDDARLALAKKMGATKTLRVESQDPAAVAQQVREVLGAMPDCAVEASGAQFSVQMGIRALKPGSAFAVVGHGPDDIQIPIVQAIAREIDIRGTFRYMNTWPTAVEMLAAGSIDVKPMITHYFTLEETLKAFETAKSGQGVKIIIDCEKKQG</sequence>
<keyword evidence="5" id="KW-0560">Oxidoreductase</keyword>